<feature type="domain" description="Nudix hydrolase" evidence="1">
    <location>
        <begin position="45"/>
        <end position="185"/>
    </location>
</feature>
<dbReference type="SUPFAM" id="SSF55811">
    <property type="entry name" value="Nudix"/>
    <property type="match status" value="1"/>
</dbReference>
<dbReference type="Proteomes" id="UP000053235">
    <property type="component" value="Unassembled WGS sequence"/>
</dbReference>
<dbReference type="EMBL" id="CXWD01000004">
    <property type="protein sequence ID" value="CTQ67035.1"/>
    <property type="molecule type" value="Genomic_DNA"/>
</dbReference>
<evidence type="ECO:0000313" key="3">
    <source>
        <dbReference type="Proteomes" id="UP000053235"/>
    </source>
</evidence>
<evidence type="ECO:0000259" key="1">
    <source>
        <dbReference type="PROSITE" id="PS51462"/>
    </source>
</evidence>
<dbReference type="PANTHER" id="PTHR43736:SF1">
    <property type="entry name" value="DIHYDRONEOPTERIN TRIPHOSPHATE DIPHOSPHATASE"/>
    <property type="match status" value="1"/>
</dbReference>
<dbReference type="AlphaFoldDB" id="A0A0M6ZW91"/>
<keyword evidence="3" id="KW-1185">Reference proteome</keyword>
<name>A0A0M6ZW91_9HYPH</name>
<keyword evidence="2" id="KW-0378">Hydrolase</keyword>
<dbReference type="InterPro" id="IPR015797">
    <property type="entry name" value="NUDIX_hydrolase-like_dom_sf"/>
</dbReference>
<proteinExistence type="predicted"/>
<dbReference type="InterPro" id="IPR000086">
    <property type="entry name" value="NUDIX_hydrolase_dom"/>
</dbReference>
<dbReference type="Pfam" id="PF00293">
    <property type="entry name" value="NUDIX"/>
    <property type="match status" value="1"/>
</dbReference>
<gene>
    <name evidence="2" type="ORF">LAX5112_01186</name>
</gene>
<accession>A0A0M6ZW91</accession>
<sequence>MWRPLKHLDQPNDSVLSTVLNCCHVSFSEPLYTAMILKQTNVLEPIRPTVRAVIYRSGDLLVQVKQKRGSAAYLTLPGGKQDPGETAAEALIRECAEEVGTTVTVGPLLHVAEVFKTKADGKRHQLELLFACEVSDNYVPVMGPHPDPSQVGTTWASPVSRAAEFRPAYAMALTTTSPVYLGVFDG</sequence>
<organism evidence="2 3">
    <name type="scientific">Roseibium alexandrii</name>
    <dbReference type="NCBI Taxonomy" id="388408"/>
    <lineage>
        <taxon>Bacteria</taxon>
        <taxon>Pseudomonadati</taxon>
        <taxon>Pseudomonadota</taxon>
        <taxon>Alphaproteobacteria</taxon>
        <taxon>Hyphomicrobiales</taxon>
        <taxon>Stappiaceae</taxon>
        <taxon>Roseibium</taxon>
    </lineage>
</organism>
<dbReference type="PANTHER" id="PTHR43736">
    <property type="entry name" value="ADP-RIBOSE PYROPHOSPHATASE"/>
    <property type="match status" value="1"/>
</dbReference>
<dbReference type="GO" id="GO:0016787">
    <property type="term" value="F:hydrolase activity"/>
    <property type="evidence" value="ECO:0007669"/>
    <property type="project" value="UniProtKB-KW"/>
</dbReference>
<dbReference type="Gene3D" id="3.90.79.10">
    <property type="entry name" value="Nucleoside Triphosphate Pyrophosphohydrolase"/>
    <property type="match status" value="1"/>
</dbReference>
<evidence type="ECO:0000313" key="2">
    <source>
        <dbReference type="EMBL" id="CTQ67035.1"/>
    </source>
</evidence>
<protein>
    <submittedName>
        <fullName evidence="2">Pyrimidine (Deoxy)nucleoside triphosphate pyrophosphohydrolase</fullName>
    </submittedName>
</protein>
<reference evidence="3" key="1">
    <citation type="submission" date="2015-07" db="EMBL/GenBank/DDBJ databases">
        <authorList>
            <person name="Rodrigo-Torres Lidia"/>
            <person name="Arahal R.David."/>
        </authorList>
    </citation>
    <scope>NUCLEOTIDE SEQUENCE [LARGE SCALE GENOMIC DNA]</scope>
    <source>
        <strain evidence="3">CECT 5112</strain>
    </source>
</reference>
<dbReference type="PROSITE" id="PS51462">
    <property type="entry name" value="NUDIX"/>
    <property type="match status" value="1"/>
</dbReference>
<dbReference type="STRING" id="388408.LAX5112_01186"/>